<dbReference type="PANTHER" id="PTHR21089">
    <property type="entry name" value="SHIKIMATE DEHYDROGENASE"/>
    <property type="match status" value="1"/>
</dbReference>
<reference evidence="7 8" key="1">
    <citation type="journal article" date="2012" name="J. Bacteriol.">
        <title>Complete Genome Sequence of the Thermophilic, Piezophilic, Heterotrophic Bacterium Marinitoga piezophila KA3.</title>
        <authorList>
            <person name="Lucas S."/>
            <person name="Han J."/>
            <person name="Lapidus A."/>
            <person name="Cheng J.F."/>
            <person name="Goodwin L.A."/>
            <person name="Pitluck S."/>
            <person name="Peters L."/>
            <person name="Mikhailova N."/>
            <person name="Teshima H."/>
            <person name="Detter J.C."/>
            <person name="Han C."/>
            <person name="Tapia R."/>
            <person name="Land M."/>
            <person name="Hauser L."/>
            <person name="Kyrpides N.C."/>
            <person name="Ivanova N."/>
            <person name="Pagani I."/>
            <person name="Vannier P."/>
            <person name="Oger P."/>
            <person name="Bartlett D.H."/>
            <person name="Noll K.M."/>
            <person name="Woyke T."/>
            <person name="Jebbar M."/>
        </authorList>
    </citation>
    <scope>NUCLEOTIDE SEQUENCE [LARGE SCALE GENOMIC DNA]</scope>
    <source>
        <strain evidence="8">DSM 14283 / JCM 11233 / KA3</strain>
    </source>
</reference>
<gene>
    <name evidence="7" type="ordered locus">Marpi_0247</name>
</gene>
<sequence>MNKIKLGILQFPHKITLSEKVYTEYFKFLNSDSSYNSITINSELFDFEIEKILNSYDGLNVTVPFKEKIMKYIDVIEDASVLKAINTIYNKIGYNTDWIGFINSLKESNYNLNGKILIFGAGGVARAIVYGLYKLGIDKVTVINRTYERALNLKVEFQKIINIIPHPLEKLNNELKDTSIFINASSLGMFNEKLPIEPSYLKNIKLVYDVVYYNTPLQELAKELNINLITGEKMWYYQAIENLKIWNIYDESKFKKAFQNFKK</sequence>
<dbReference type="GO" id="GO:0050661">
    <property type="term" value="F:NADP binding"/>
    <property type="evidence" value="ECO:0007669"/>
    <property type="project" value="TreeGrafter"/>
</dbReference>
<dbReference type="InterPro" id="IPR036291">
    <property type="entry name" value="NAD(P)-bd_dom_sf"/>
</dbReference>
<dbReference type="InterPro" id="IPR022893">
    <property type="entry name" value="Shikimate_DH_fam"/>
</dbReference>
<dbReference type="SUPFAM" id="SSF51735">
    <property type="entry name" value="NAD(P)-binding Rossmann-fold domains"/>
    <property type="match status" value="1"/>
</dbReference>
<dbReference type="AlphaFoldDB" id="H2J3X1"/>
<evidence type="ECO:0000313" key="7">
    <source>
        <dbReference type="EMBL" id="AEX84699.1"/>
    </source>
</evidence>
<evidence type="ECO:0000313" key="8">
    <source>
        <dbReference type="Proteomes" id="UP000007161"/>
    </source>
</evidence>
<dbReference type="CDD" id="cd01065">
    <property type="entry name" value="NAD_bind_Shikimate_DH"/>
    <property type="match status" value="1"/>
</dbReference>
<dbReference type="Pfam" id="PF01488">
    <property type="entry name" value="Shikimate_DH"/>
    <property type="match status" value="1"/>
</dbReference>
<evidence type="ECO:0000256" key="2">
    <source>
        <dbReference type="ARBA" id="ARBA00012962"/>
    </source>
</evidence>
<name>H2J3X1_MARPK</name>
<dbReference type="GO" id="GO:0005829">
    <property type="term" value="C:cytosol"/>
    <property type="evidence" value="ECO:0007669"/>
    <property type="project" value="TreeGrafter"/>
</dbReference>
<dbReference type="HOGENOM" id="CLU_044063_4_1_0"/>
<dbReference type="EMBL" id="CP003257">
    <property type="protein sequence ID" value="AEX84699.1"/>
    <property type="molecule type" value="Genomic_DNA"/>
</dbReference>
<dbReference type="InterPro" id="IPR006151">
    <property type="entry name" value="Shikm_DH/Glu-tRNA_Rdtase"/>
</dbReference>
<comment type="catalytic activity">
    <reaction evidence="4">
        <text>shikimate + NADP(+) = 3-dehydroshikimate + NADPH + H(+)</text>
        <dbReference type="Rhea" id="RHEA:17737"/>
        <dbReference type="ChEBI" id="CHEBI:15378"/>
        <dbReference type="ChEBI" id="CHEBI:16630"/>
        <dbReference type="ChEBI" id="CHEBI:36208"/>
        <dbReference type="ChEBI" id="CHEBI:57783"/>
        <dbReference type="ChEBI" id="CHEBI:58349"/>
        <dbReference type="EC" id="1.1.1.25"/>
    </reaction>
</comment>
<dbReference type="GO" id="GO:0009423">
    <property type="term" value="P:chorismate biosynthetic process"/>
    <property type="evidence" value="ECO:0007669"/>
    <property type="project" value="UniProtKB-UniPathway"/>
</dbReference>
<reference evidence="8" key="2">
    <citation type="submission" date="2012-01" db="EMBL/GenBank/DDBJ databases">
        <title>Complete sequence of chromosome of Marinitoga piezophila KA3.</title>
        <authorList>
            <person name="Lucas S."/>
            <person name="Han J."/>
            <person name="Lapidus A."/>
            <person name="Cheng J.-F."/>
            <person name="Goodwin L."/>
            <person name="Pitluck S."/>
            <person name="Peters L."/>
            <person name="Mikhailova N."/>
            <person name="Teshima H."/>
            <person name="Detter J.C."/>
            <person name="Han C."/>
            <person name="Tapia R."/>
            <person name="Land M."/>
            <person name="Hauser L."/>
            <person name="Kyrpides N."/>
            <person name="Ivanova N."/>
            <person name="Pagani I."/>
            <person name="Jebbar M."/>
            <person name="Vannier P."/>
            <person name="Oger P."/>
            <person name="Cario A."/>
            <person name="Bartlett D."/>
            <person name="Noll K.M."/>
            <person name="Woyke T."/>
        </authorList>
    </citation>
    <scope>NUCLEOTIDE SEQUENCE [LARGE SCALE GENOMIC DNA]</scope>
    <source>
        <strain evidence="8">DSM 14283 / JCM 11233 / KA3</strain>
    </source>
</reference>
<dbReference type="PANTHER" id="PTHR21089:SF1">
    <property type="entry name" value="BIFUNCTIONAL 3-DEHYDROQUINATE DEHYDRATASE_SHIKIMATE DEHYDROGENASE, CHLOROPLASTIC"/>
    <property type="match status" value="1"/>
</dbReference>
<dbReference type="KEGG" id="mpz:Marpi_0247"/>
<accession>H2J3X1</accession>
<keyword evidence="8" id="KW-1185">Reference proteome</keyword>
<dbReference type="GO" id="GO:0009073">
    <property type="term" value="P:aromatic amino acid family biosynthetic process"/>
    <property type="evidence" value="ECO:0007669"/>
    <property type="project" value="UniProtKB-KW"/>
</dbReference>
<keyword evidence="3" id="KW-0028">Amino-acid biosynthesis</keyword>
<proteinExistence type="predicted"/>
<dbReference type="SUPFAM" id="SSF53223">
    <property type="entry name" value="Aminoacid dehydrogenase-like, N-terminal domain"/>
    <property type="match status" value="1"/>
</dbReference>
<feature type="domain" description="Shikimate dehydrogenase substrate binding N-terminal" evidence="6">
    <location>
        <begin position="14"/>
        <end position="88"/>
    </location>
</feature>
<dbReference type="STRING" id="443254.Marpi_0247"/>
<evidence type="ECO:0000259" key="5">
    <source>
        <dbReference type="Pfam" id="PF01488"/>
    </source>
</evidence>
<keyword evidence="3" id="KW-0057">Aromatic amino acid biosynthesis</keyword>
<dbReference type="InterPro" id="IPR013708">
    <property type="entry name" value="Shikimate_DH-bd_N"/>
</dbReference>
<dbReference type="Gene3D" id="3.40.50.720">
    <property type="entry name" value="NAD(P)-binding Rossmann-like Domain"/>
    <property type="match status" value="1"/>
</dbReference>
<dbReference type="Gene3D" id="3.40.50.10860">
    <property type="entry name" value="Leucine Dehydrogenase, chain A, domain 1"/>
    <property type="match status" value="1"/>
</dbReference>
<dbReference type="UniPathway" id="UPA00053">
    <property type="reaction ID" value="UER00087"/>
</dbReference>
<dbReference type="RefSeq" id="WP_014295771.1">
    <property type="nucleotide sequence ID" value="NC_016751.1"/>
</dbReference>
<evidence type="ECO:0000256" key="3">
    <source>
        <dbReference type="ARBA" id="ARBA00023141"/>
    </source>
</evidence>
<organism evidence="7 8">
    <name type="scientific">Marinitoga piezophila (strain DSM 14283 / JCM 11233 / KA3)</name>
    <dbReference type="NCBI Taxonomy" id="443254"/>
    <lineage>
        <taxon>Bacteria</taxon>
        <taxon>Thermotogati</taxon>
        <taxon>Thermotogota</taxon>
        <taxon>Thermotogae</taxon>
        <taxon>Petrotogales</taxon>
        <taxon>Petrotogaceae</taxon>
        <taxon>Marinitoga</taxon>
    </lineage>
</organism>
<evidence type="ECO:0000256" key="1">
    <source>
        <dbReference type="ARBA" id="ARBA00004871"/>
    </source>
</evidence>
<dbReference type="Pfam" id="PF08501">
    <property type="entry name" value="Shikimate_dh_N"/>
    <property type="match status" value="1"/>
</dbReference>
<protein>
    <recommendedName>
        <fullName evidence="2">shikimate dehydrogenase (NADP(+))</fullName>
        <ecNumber evidence="2">1.1.1.25</ecNumber>
    </recommendedName>
</protein>
<dbReference type="GO" id="GO:0019632">
    <property type="term" value="P:shikimate metabolic process"/>
    <property type="evidence" value="ECO:0007669"/>
    <property type="project" value="TreeGrafter"/>
</dbReference>
<evidence type="ECO:0000256" key="4">
    <source>
        <dbReference type="ARBA" id="ARBA00049442"/>
    </source>
</evidence>
<evidence type="ECO:0000259" key="6">
    <source>
        <dbReference type="Pfam" id="PF08501"/>
    </source>
</evidence>
<dbReference type="GO" id="GO:0004764">
    <property type="term" value="F:shikimate 3-dehydrogenase (NADP+) activity"/>
    <property type="evidence" value="ECO:0007669"/>
    <property type="project" value="UniProtKB-EC"/>
</dbReference>
<dbReference type="EC" id="1.1.1.25" evidence="2"/>
<dbReference type="InterPro" id="IPR046346">
    <property type="entry name" value="Aminoacid_DH-like_N_sf"/>
</dbReference>
<feature type="domain" description="Quinate/shikimate 5-dehydrogenase/glutamyl-tRNA reductase" evidence="5">
    <location>
        <begin position="113"/>
        <end position="186"/>
    </location>
</feature>
<dbReference type="Proteomes" id="UP000007161">
    <property type="component" value="Chromosome"/>
</dbReference>
<dbReference type="eggNOG" id="COG0169">
    <property type="taxonomic scope" value="Bacteria"/>
</dbReference>
<comment type="pathway">
    <text evidence="1">Metabolic intermediate biosynthesis; chorismate biosynthesis; chorismate from D-erythrose 4-phosphate and phosphoenolpyruvate: step 4/7.</text>
</comment>